<name>A0A3B0YG00_9ZZZZ</name>
<gene>
    <name evidence="3" type="ORF">MNBD_GAMMA12-3509</name>
</gene>
<dbReference type="CDD" id="cd03386">
    <property type="entry name" value="PAP2_Aur1_like"/>
    <property type="match status" value="1"/>
</dbReference>
<feature type="domain" description="Tyrosine specific protein phosphatases" evidence="2">
    <location>
        <begin position="362"/>
        <end position="430"/>
    </location>
</feature>
<feature type="transmembrane region" description="Helical" evidence="1">
    <location>
        <begin position="223"/>
        <end position="240"/>
    </location>
</feature>
<evidence type="ECO:0000259" key="2">
    <source>
        <dbReference type="PROSITE" id="PS50056"/>
    </source>
</evidence>
<feature type="transmembrane region" description="Helical" evidence="1">
    <location>
        <begin position="20"/>
        <end position="38"/>
    </location>
</feature>
<reference evidence="3" key="1">
    <citation type="submission" date="2018-06" db="EMBL/GenBank/DDBJ databases">
        <authorList>
            <person name="Zhirakovskaya E."/>
        </authorList>
    </citation>
    <scope>NUCLEOTIDE SEQUENCE</scope>
</reference>
<keyword evidence="1" id="KW-0472">Membrane</keyword>
<dbReference type="AlphaFoldDB" id="A0A3B0YG00"/>
<evidence type="ECO:0000256" key="1">
    <source>
        <dbReference type="SAM" id="Phobius"/>
    </source>
</evidence>
<dbReference type="PANTHER" id="PTHR47216:SF4">
    <property type="entry name" value="OS01G0859400 PROTEIN"/>
    <property type="match status" value="1"/>
</dbReference>
<proteinExistence type="predicted"/>
<dbReference type="SUPFAM" id="SSF52799">
    <property type="entry name" value="(Phosphotyrosine protein) phosphatases II"/>
    <property type="match status" value="1"/>
</dbReference>
<evidence type="ECO:0000313" key="3">
    <source>
        <dbReference type="EMBL" id="VAW74262.1"/>
    </source>
</evidence>
<dbReference type="EMBL" id="UOFL01000056">
    <property type="protein sequence ID" value="VAW74262.1"/>
    <property type="molecule type" value="Genomic_DNA"/>
</dbReference>
<feature type="transmembrane region" description="Helical" evidence="1">
    <location>
        <begin position="58"/>
        <end position="81"/>
    </location>
</feature>
<feature type="transmembrane region" description="Helical" evidence="1">
    <location>
        <begin position="136"/>
        <end position="154"/>
    </location>
</feature>
<dbReference type="PROSITE" id="PS50056">
    <property type="entry name" value="TYR_PHOSPHATASE_2"/>
    <property type="match status" value="1"/>
</dbReference>
<dbReference type="PANTHER" id="PTHR47216">
    <property type="match status" value="1"/>
</dbReference>
<dbReference type="InterPro" id="IPR029021">
    <property type="entry name" value="Prot-tyrosine_phosphatase-like"/>
</dbReference>
<keyword evidence="1" id="KW-0812">Transmembrane</keyword>
<feature type="transmembrane region" description="Helical" evidence="1">
    <location>
        <begin position="161"/>
        <end position="179"/>
    </location>
</feature>
<protein>
    <submittedName>
        <fullName evidence="3">Ser/Thr and Tyr protein phosphatase (Dual specificity)</fullName>
    </submittedName>
</protein>
<dbReference type="InterPro" id="IPR000387">
    <property type="entry name" value="Tyr_Pase_dom"/>
</dbReference>
<keyword evidence="1" id="KW-1133">Transmembrane helix</keyword>
<accession>A0A3B0YG00</accession>
<feature type="transmembrane region" description="Helical" evidence="1">
    <location>
        <begin position="277"/>
        <end position="299"/>
    </location>
</feature>
<feature type="transmembrane region" description="Helical" evidence="1">
    <location>
        <begin position="93"/>
        <end position="113"/>
    </location>
</feature>
<feature type="transmembrane region" description="Helical" evidence="1">
    <location>
        <begin position="185"/>
        <end position="202"/>
    </location>
</feature>
<dbReference type="Gene3D" id="3.90.190.10">
    <property type="entry name" value="Protein tyrosine phosphatase superfamily"/>
    <property type="match status" value="1"/>
</dbReference>
<feature type="transmembrane region" description="Helical" evidence="1">
    <location>
        <begin position="246"/>
        <end position="265"/>
    </location>
</feature>
<sequence length="445" mass="50657">MNVGSQVKQADRLWRRASYWLLLLGPFFFLSYSFANYLASQQSNVPSIVFEWEHYIPFIPWTIIPYWFIDLFYVVSLFICTTQKELDSHAKRLLLTQCIAVIFFIAFPLTFIVERPESSGIASVMFTALDGFDKPFNQAPSLHISLLIVLWVVFARHLTKFMLWFCHAFALLIGVSVLTTYQHHFIDIPTGILLGMFCLWVLPDNANSPLRLQLSQDPRRWRLGLYYGVAALVLVVFSMIGGAALWLLWPAWSLMMVSLFYFMLGENGFQKNSRGQLSLAIRWMLFPYLIAARINALLWTRNLQSANHVIDNVYLGRFPSKKEIHSGRYLTVVDMTAEFHAPHSTIQWHAIPSLDLITPASASLISAAQVIEQANRDKGLLVCCGLGYSRSTLAILSWLLISKRADSVNEAVAIIKKVRPQIVLKETDYTVLETIRKSRPLGGNA</sequence>
<organism evidence="3">
    <name type="scientific">hydrothermal vent metagenome</name>
    <dbReference type="NCBI Taxonomy" id="652676"/>
    <lineage>
        <taxon>unclassified sequences</taxon>
        <taxon>metagenomes</taxon>
        <taxon>ecological metagenomes</taxon>
    </lineage>
</organism>